<dbReference type="AlphaFoldDB" id="A0A9D1VMZ9"/>
<dbReference type="PANTHER" id="PTHR37312">
    <property type="entry name" value="MEMBRANE-BOUND ACYLTRANSFERASE YKRP-RELATED"/>
    <property type="match status" value="1"/>
</dbReference>
<evidence type="ECO:0000256" key="1">
    <source>
        <dbReference type="SAM" id="Phobius"/>
    </source>
</evidence>
<organism evidence="2 3">
    <name type="scientific">Candidatus Blautia pullistercoris</name>
    <dbReference type="NCBI Taxonomy" id="2838499"/>
    <lineage>
        <taxon>Bacteria</taxon>
        <taxon>Bacillati</taxon>
        <taxon>Bacillota</taxon>
        <taxon>Clostridia</taxon>
        <taxon>Lachnospirales</taxon>
        <taxon>Lachnospiraceae</taxon>
        <taxon>Blautia</taxon>
    </lineage>
</organism>
<feature type="transmembrane region" description="Helical" evidence="1">
    <location>
        <begin position="247"/>
        <end position="274"/>
    </location>
</feature>
<evidence type="ECO:0000313" key="2">
    <source>
        <dbReference type="EMBL" id="HIX38440.1"/>
    </source>
</evidence>
<feature type="transmembrane region" description="Helical" evidence="1">
    <location>
        <begin position="179"/>
        <end position="197"/>
    </location>
</feature>
<name>A0A9D1VMZ9_9FIRM</name>
<feature type="non-terminal residue" evidence="2">
    <location>
        <position position="1"/>
    </location>
</feature>
<feature type="transmembrane region" description="Helical" evidence="1">
    <location>
        <begin position="127"/>
        <end position="142"/>
    </location>
</feature>
<feature type="transmembrane region" description="Helical" evidence="1">
    <location>
        <begin position="61"/>
        <end position="82"/>
    </location>
</feature>
<reference evidence="2" key="2">
    <citation type="submission" date="2021-04" db="EMBL/GenBank/DDBJ databases">
        <authorList>
            <person name="Gilroy R."/>
        </authorList>
    </citation>
    <scope>NUCLEOTIDE SEQUENCE</scope>
    <source>
        <strain evidence="2">ChiHjej12B11-1927</strain>
    </source>
</reference>
<feature type="transmembrane region" description="Helical" evidence="1">
    <location>
        <begin position="151"/>
        <end position="167"/>
    </location>
</feature>
<proteinExistence type="predicted"/>
<feature type="transmembrane region" description="Helical" evidence="1">
    <location>
        <begin position="21"/>
        <end position="41"/>
    </location>
</feature>
<protein>
    <recommendedName>
        <fullName evidence="4">Acyltransferase 3 domain-containing protein</fullName>
    </recommendedName>
</protein>
<gene>
    <name evidence="2" type="ORF">H9738_11335</name>
</gene>
<evidence type="ECO:0008006" key="4">
    <source>
        <dbReference type="Google" id="ProtNLM"/>
    </source>
</evidence>
<dbReference type="Proteomes" id="UP000824230">
    <property type="component" value="Unassembled WGS sequence"/>
</dbReference>
<accession>A0A9D1VMZ9</accession>
<keyword evidence="1" id="KW-0472">Membrane</keyword>
<evidence type="ECO:0000313" key="3">
    <source>
        <dbReference type="Proteomes" id="UP000824230"/>
    </source>
</evidence>
<sequence length="286" mass="32958">LFFILSGYVYKKKEKSIRKDLKQLIVPYIITVCAVIIFNVWGAGRVDLDMIKNIVKTALYGYGSAYGDIGMIGALWFLPTMFIARRLMNFVFSLELKETHRFLAMLFLMVLGIRIGAVVWVPMNVDIAMVASGFMYIGYLLRNRNISLKKDIVAGCFFLWFAAVKAGEMEWSSRMYDPWMINFAGAVAGSIIILYLCQKMESITILKKSLSFVGMHTILLLCIHDLDWRLPFDVYWGFLQQFQGEKIYFFMSVLCRMGFDLLVMLICLVIYRVVKNAVFSHKKSFS</sequence>
<keyword evidence="1" id="KW-0812">Transmembrane</keyword>
<feature type="transmembrane region" description="Helical" evidence="1">
    <location>
        <begin position="102"/>
        <end position="121"/>
    </location>
</feature>
<reference evidence="2" key="1">
    <citation type="journal article" date="2021" name="PeerJ">
        <title>Extensive microbial diversity within the chicken gut microbiome revealed by metagenomics and culture.</title>
        <authorList>
            <person name="Gilroy R."/>
            <person name="Ravi A."/>
            <person name="Getino M."/>
            <person name="Pursley I."/>
            <person name="Horton D.L."/>
            <person name="Alikhan N.F."/>
            <person name="Baker D."/>
            <person name="Gharbi K."/>
            <person name="Hall N."/>
            <person name="Watson M."/>
            <person name="Adriaenssens E.M."/>
            <person name="Foster-Nyarko E."/>
            <person name="Jarju S."/>
            <person name="Secka A."/>
            <person name="Antonio M."/>
            <person name="Oren A."/>
            <person name="Chaudhuri R.R."/>
            <person name="La Ragione R."/>
            <person name="Hildebrand F."/>
            <person name="Pallen M.J."/>
        </authorList>
    </citation>
    <scope>NUCLEOTIDE SEQUENCE</scope>
    <source>
        <strain evidence="2">ChiHjej12B11-1927</strain>
    </source>
</reference>
<keyword evidence="1" id="KW-1133">Transmembrane helix</keyword>
<feature type="transmembrane region" description="Helical" evidence="1">
    <location>
        <begin position="209"/>
        <end position="227"/>
    </location>
</feature>
<dbReference type="EMBL" id="DXFG01000251">
    <property type="protein sequence ID" value="HIX38440.1"/>
    <property type="molecule type" value="Genomic_DNA"/>
</dbReference>
<dbReference type="InterPro" id="IPR052734">
    <property type="entry name" value="Nod_factor_acetyltransferase"/>
</dbReference>
<dbReference type="PANTHER" id="PTHR37312:SF1">
    <property type="entry name" value="MEMBRANE-BOUND ACYLTRANSFERASE YKRP-RELATED"/>
    <property type="match status" value="1"/>
</dbReference>
<comment type="caution">
    <text evidence="2">The sequence shown here is derived from an EMBL/GenBank/DDBJ whole genome shotgun (WGS) entry which is preliminary data.</text>
</comment>